<dbReference type="PROSITE" id="PS51278">
    <property type="entry name" value="GATASE_TYPE_2"/>
    <property type="match status" value="1"/>
</dbReference>
<organism evidence="2 3">
    <name type="scientific">Pseudoscardovia radai</name>
    <dbReference type="NCBI Taxonomy" id="987066"/>
    <lineage>
        <taxon>Bacteria</taxon>
        <taxon>Bacillati</taxon>
        <taxon>Actinomycetota</taxon>
        <taxon>Actinomycetes</taxon>
        <taxon>Bifidobacteriales</taxon>
        <taxon>Bifidobacteriaceae</taxon>
        <taxon>Pseudoscardovia</taxon>
    </lineage>
</organism>
<dbReference type="CDD" id="cd01908">
    <property type="entry name" value="YafJ"/>
    <property type="match status" value="1"/>
</dbReference>
<proteinExistence type="predicted"/>
<reference evidence="2 3" key="1">
    <citation type="journal article" date="2017" name="BMC Genomics">
        <title>Comparative genomic and phylogenomic analyses of the Bifidobacteriaceae family.</title>
        <authorList>
            <person name="Lugli G.A."/>
            <person name="Milani C."/>
            <person name="Turroni F."/>
            <person name="Duranti S."/>
            <person name="Mancabelli L."/>
            <person name="Mangifesta M."/>
            <person name="Ferrario C."/>
            <person name="Modesto M."/>
            <person name="Mattarelli P."/>
            <person name="Jiri K."/>
            <person name="van Sinderen D."/>
            <person name="Ventura M."/>
        </authorList>
    </citation>
    <scope>NUCLEOTIDE SEQUENCE [LARGE SCALE GENOMIC DNA]</scope>
    <source>
        <strain evidence="2 3">DSM 24742</strain>
    </source>
</reference>
<sequence length="284" mass="30810">MCRLLGYATAGVNLSLEDVLGEGIAREFARLSLIHNDGWGAALVADSSRRAGVDDGGAPTSGSFSSIYKSTEPAYLDPAANLLGKQGARGALFHLRLASSNLPLIIENQQPFSTDGIAFIHNGDISDADGRNIVHDPDLPVSREDVLSTGGKSDSAIYFAVVLHHLSEGKTLPEAVAAAIADLRRRYPRSSYNCMVQTENTLVVANAAGRRETSPRIVEIYRRFGLESRAEGYRVLRYRDIREGGVVVASSGFPQDERDGWRELPNNHMLVASNRTGKYDVIPL</sequence>
<evidence type="ECO:0000259" key="1">
    <source>
        <dbReference type="PROSITE" id="PS51278"/>
    </source>
</evidence>
<feature type="domain" description="Glutamine amidotransferase type-2" evidence="1">
    <location>
        <begin position="2"/>
        <end position="275"/>
    </location>
</feature>
<comment type="caution">
    <text evidence="2">The sequence shown here is derived from an EMBL/GenBank/DDBJ whole genome shotgun (WGS) entry which is preliminary data.</text>
</comment>
<dbReference type="GO" id="GO:0016740">
    <property type="term" value="F:transferase activity"/>
    <property type="evidence" value="ECO:0007669"/>
    <property type="project" value="UniProtKB-KW"/>
</dbReference>
<dbReference type="InterPro" id="IPR052373">
    <property type="entry name" value="Gamma-glu_amide_hydrolase"/>
</dbReference>
<dbReference type="SUPFAM" id="SSF56235">
    <property type="entry name" value="N-terminal nucleophile aminohydrolases (Ntn hydrolases)"/>
    <property type="match status" value="1"/>
</dbReference>
<dbReference type="InterPro" id="IPR017932">
    <property type="entry name" value="GATase_2_dom"/>
</dbReference>
<dbReference type="PANTHER" id="PTHR43187">
    <property type="entry name" value="GLUTAMINE AMIDOTRANSFERASE DUG3-RELATED"/>
    <property type="match status" value="1"/>
</dbReference>
<evidence type="ECO:0000313" key="2">
    <source>
        <dbReference type="EMBL" id="OZG52294.1"/>
    </source>
</evidence>
<keyword evidence="2" id="KW-0315">Glutamine amidotransferase</keyword>
<dbReference type="Pfam" id="PF13522">
    <property type="entry name" value="GATase_6"/>
    <property type="match status" value="1"/>
</dbReference>
<dbReference type="OrthoDB" id="9804310at2"/>
<dbReference type="Gene3D" id="3.60.20.10">
    <property type="entry name" value="Glutamine Phosphoribosylpyrophosphate, subunit 1, domain 1"/>
    <property type="match status" value="1"/>
</dbReference>
<dbReference type="PANTHER" id="PTHR43187:SF2">
    <property type="entry name" value="GAMMA-GLUTAMYL-HERCYNYLCYSTEINE SULFOXIDE HYDROLASE"/>
    <property type="match status" value="1"/>
</dbReference>
<keyword evidence="3" id="KW-1185">Reference proteome</keyword>
<dbReference type="AlphaFoldDB" id="A0A261EZJ9"/>
<dbReference type="Proteomes" id="UP000216725">
    <property type="component" value="Unassembled WGS sequence"/>
</dbReference>
<dbReference type="InterPro" id="IPR029055">
    <property type="entry name" value="Ntn_hydrolases_N"/>
</dbReference>
<protein>
    <submittedName>
        <fullName evidence="2">Class II glutamine amidotransferase</fullName>
    </submittedName>
</protein>
<dbReference type="EMBL" id="MWWR01000004">
    <property type="protein sequence ID" value="OZG52294.1"/>
    <property type="molecule type" value="Genomic_DNA"/>
</dbReference>
<accession>A0A261EZJ9</accession>
<name>A0A261EZJ9_9BIFI</name>
<dbReference type="RefSeq" id="WP_094660308.1">
    <property type="nucleotide sequence ID" value="NZ_MWWR01000004.1"/>
</dbReference>
<keyword evidence="2" id="KW-0808">Transferase</keyword>
<evidence type="ECO:0000313" key="3">
    <source>
        <dbReference type="Proteomes" id="UP000216725"/>
    </source>
</evidence>
<gene>
    <name evidence="2" type="ORF">PSRA_0483</name>
</gene>